<protein>
    <submittedName>
        <fullName evidence="7">ABC transporter permease</fullName>
    </submittedName>
</protein>
<feature type="transmembrane region" description="Helical" evidence="6">
    <location>
        <begin position="209"/>
        <end position="228"/>
    </location>
</feature>
<dbReference type="Pfam" id="PF02653">
    <property type="entry name" value="BPD_transp_2"/>
    <property type="match status" value="1"/>
</dbReference>
<feature type="transmembrane region" description="Helical" evidence="6">
    <location>
        <begin position="157"/>
        <end position="178"/>
    </location>
</feature>
<dbReference type="AlphaFoldDB" id="A0A2G1QN97"/>
<keyword evidence="8" id="KW-1185">Reference proteome</keyword>
<evidence type="ECO:0000256" key="6">
    <source>
        <dbReference type="SAM" id="Phobius"/>
    </source>
</evidence>
<dbReference type="RefSeq" id="WP_099306270.1">
    <property type="nucleotide sequence ID" value="NZ_PDVP01000005.1"/>
</dbReference>
<organism evidence="7 8">
    <name type="scientific">Zhengella mangrovi</name>
    <dbReference type="NCBI Taxonomy" id="1982044"/>
    <lineage>
        <taxon>Bacteria</taxon>
        <taxon>Pseudomonadati</taxon>
        <taxon>Pseudomonadota</taxon>
        <taxon>Alphaproteobacteria</taxon>
        <taxon>Hyphomicrobiales</taxon>
        <taxon>Notoacmeibacteraceae</taxon>
        <taxon>Zhengella</taxon>
    </lineage>
</organism>
<feature type="transmembrane region" description="Helical" evidence="6">
    <location>
        <begin position="292"/>
        <end position="309"/>
    </location>
</feature>
<reference evidence="7 8" key="1">
    <citation type="submission" date="2017-10" db="EMBL/GenBank/DDBJ databases">
        <title>Sedimentibacterium mangrovi gen. nov., sp. nov., a novel member of family Phyllobacteriacea isolated from mangrove sediment.</title>
        <authorList>
            <person name="Liao H."/>
            <person name="Tian Y."/>
        </authorList>
    </citation>
    <scope>NUCLEOTIDE SEQUENCE [LARGE SCALE GENOMIC DNA]</scope>
    <source>
        <strain evidence="7 8">X9-2-2</strain>
    </source>
</reference>
<keyword evidence="4 6" id="KW-1133">Transmembrane helix</keyword>
<accession>A0A2G1QN97</accession>
<evidence type="ECO:0000256" key="1">
    <source>
        <dbReference type="ARBA" id="ARBA00004651"/>
    </source>
</evidence>
<gene>
    <name evidence="7" type="ORF">CSC94_10340</name>
</gene>
<feature type="transmembrane region" description="Helical" evidence="6">
    <location>
        <begin position="240"/>
        <end position="257"/>
    </location>
</feature>
<keyword evidence="5 6" id="KW-0472">Membrane</keyword>
<feature type="transmembrane region" description="Helical" evidence="6">
    <location>
        <begin position="116"/>
        <end position="136"/>
    </location>
</feature>
<feature type="transmembrane region" description="Helical" evidence="6">
    <location>
        <begin position="90"/>
        <end position="110"/>
    </location>
</feature>
<feature type="transmembrane region" description="Helical" evidence="6">
    <location>
        <begin position="12"/>
        <end position="29"/>
    </location>
</feature>
<evidence type="ECO:0000313" key="8">
    <source>
        <dbReference type="Proteomes" id="UP000221168"/>
    </source>
</evidence>
<comment type="caution">
    <text evidence="7">The sequence shown here is derived from an EMBL/GenBank/DDBJ whole genome shotgun (WGS) entry which is preliminary data.</text>
</comment>
<evidence type="ECO:0000313" key="7">
    <source>
        <dbReference type="EMBL" id="PHP66949.1"/>
    </source>
</evidence>
<dbReference type="OrthoDB" id="7349359at2"/>
<evidence type="ECO:0000256" key="3">
    <source>
        <dbReference type="ARBA" id="ARBA00022692"/>
    </source>
</evidence>
<comment type="subcellular location">
    <subcellularLocation>
        <location evidence="1">Cell membrane</location>
        <topology evidence="1">Multi-pass membrane protein</topology>
    </subcellularLocation>
</comment>
<dbReference type="GO" id="GO:0005886">
    <property type="term" value="C:plasma membrane"/>
    <property type="evidence" value="ECO:0007669"/>
    <property type="project" value="UniProtKB-SubCell"/>
</dbReference>
<feature type="transmembrane region" description="Helical" evidence="6">
    <location>
        <begin position="49"/>
        <end position="78"/>
    </location>
</feature>
<evidence type="ECO:0000256" key="5">
    <source>
        <dbReference type="ARBA" id="ARBA00023136"/>
    </source>
</evidence>
<dbReference type="Proteomes" id="UP000221168">
    <property type="component" value="Unassembled WGS sequence"/>
</dbReference>
<proteinExistence type="predicted"/>
<dbReference type="PANTHER" id="PTHR32196">
    <property type="entry name" value="ABC TRANSPORTER PERMEASE PROTEIN YPHD-RELATED-RELATED"/>
    <property type="match status" value="1"/>
</dbReference>
<evidence type="ECO:0000256" key="4">
    <source>
        <dbReference type="ARBA" id="ARBA00022989"/>
    </source>
</evidence>
<name>A0A2G1QN97_9HYPH</name>
<dbReference type="GO" id="GO:0022857">
    <property type="term" value="F:transmembrane transporter activity"/>
    <property type="evidence" value="ECO:0007669"/>
    <property type="project" value="InterPro"/>
</dbReference>
<dbReference type="PANTHER" id="PTHR32196:SF72">
    <property type="entry name" value="RIBOSE IMPORT PERMEASE PROTEIN RBSC"/>
    <property type="match status" value="1"/>
</dbReference>
<keyword evidence="2" id="KW-1003">Cell membrane</keyword>
<dbReference type="InterPro" id="IPR001851">
    <property type="entry name" value="ABC_transp_permease"/>
</dbReference>
<keyword evidence="3 6" id="KW-0812">Transmembrane</keyword>
<dbReference type="EMBL" id="PDVP01000005">
    <property type="protein sequence ID" value="PHP66949.1"/>
    <property type="molecule type" value="Genomic_DNA"/>
</dbReference>
<evidence type="ECO:0000256" key="2">
    <source>
        <dbReference type="ARBA" id="ARBA00022475"/>
    </source>
</evidence>
<dbReference type="CDD" id="cd06579">
    <property type="entry name" value="TM_PBP1_transp_AraH_like"/>
    <property type="match status" value="1"/>
</dbReference>
<sequence length="311" mass="32491">MTRAKSLQFLQTYAVLILIALLMVALTLLSDSFLTGRNLLNILNQNAPLAIMAAAMTLVIIVGGFDLSVGAIFAMGSVTSAWLAVNVNPFLGLALAPFVGLALGLANGVAITALRVHSFLATIATALIFKGIAVALSDGRLISARIDSFTWLGRGRFLEVFNSVWLMVVFALILTFLLTSTTFGRRIFSVGGNEEAAILSGIRTNRVKIAAFAINGFAAGLASIITTSRVALGQATAGDGLELQAIAAVILGGTSIYGGQGAVWRSLAGVFLLALVSNGFNILSIDPFYRDLTMGLIILAAVGISALGQRR</sequence>